<dbReference type="InterPro" id="IPR050454">
    <property type="entry name" value="RTT106/SSRP1_HistChap/FACT"/>
</dbReference>
<dbReference type="EMBL" id="JAUUTY010000003">
    <property type="protein sequence ID" value="KAK1662644.1"/>
    <property type="molecule type" value="Genomic_DNA"/>
</dbReference>
<evidence type="ECO:0000256" key="1">
    <source>
        <dbReference type="ARBA" id="ARBA00010060"/>
    </source>
</evidence>
<dbReference type="Gene3D" id="2.30.29.150">
    <property type="match status" value="1"/>
</dbReference>
<dbReference type="AlphaFoldDB" id="A0AAD8SRK3"/>
<evidence type="ECO:0000256" key="11">
    <source>
        <dbReference type="PROSITE-ProRule" id="PRU00267"/>
    </source>
</evidence>
<dbReference type="CDD" id="cd00084">
    <property type="entry name" value="HMG-box_SF"/>
    <property type="match status" value="1"/>
</dbReference>
<dbReference type="Pfam" id="PF08512">
    <property type="entry name" value="Rttp106-like_middle"/>
    <property type="match status" value="1"/>
</dbReference>
<keyword evidence="8 12" id="KW-0804">Transcription</keyword>
<accession>A0AAD8SRK3</accession>
<dbReference type="SMART" id="SM01287">
    <property type="entry name" value="Rtt106"/>
    <property type="match status" value="1"/>
</dbReference>
<dbReference type="CDD" id="cd13231">
    <property type="entry name" value="PH2_SSRP1-like"/>
    <property type="match status" value="1"/>
</dbReference>
<organism evidence="15 16">
    <name type="scientific">Lolium multiflorum</name>
    <name type="common">Italian ryegrass</name>
    <name type="synonym">Lolium perenne subsp. multiflorum</name>
    <dbReference type="NCBI Taxonomy" id="4521"/>
    <lineage>
        <taxon>Eukaryota</taxon>
        <taxon>Viridiplantae</taxon>
        <taxon>Streptophyta</taxon>
        <taxon>Embryophyta</taxon>
        <taxon>Tracheophyta</taxon>
        <taxon>Spermatophyta</taxon>
        <taxon>Magnoliopsida</taxon>
        <taxon>Liliopsida</taxon>
        <taxon>Poales</taxon>
        <taxon>Poaceae</taxon>
        <taxon>BOP clade</taxon>
        <taxon>Pooideae</taxon>
        <taxon>Poodae</taxon>
        <taxon>Poeae</taxon>
        <taxon>Poeae Chloroplast Group 2 (Poeae type)</taxon>
        <taxon>Loliodinae</taxon>
        <taxon>Loliinae</taxon>
        <taxon>Lolium</taxon>
    </lineage>
</organism>
<keyword evidence="16" id="KW-1185">Reference proteome</keyword>
<evidence type="ECO:0000256" key="10">
    <source>
        <dbReference type="ARBA" id="ARBA00023242"/>
    </source>
</evidence>
<dbReference type="FunFam" id="2.30.29.30:FF:000214">
    <property type="entry name" value="FACT complex subunit SSRP1"/>
    <property type="match status" value="1"/>
</dbReference>
<dbReference type="Proteomes" id="UP001231189">
    <property type="component" value="Unassembled WGS sequence"/>
</dbReference>
<dbReference type="FunFam" id="2.30.29.150:FF:000001">
    <property type="entry name" value="Fact complex subunit ssrp1"/>
    <property type="match status" value="1"/>
</dbReference>
<dbReference type="InterPro" id="IPR000969">
    <property type="entry name" value="SSRP1/POB3"/>
</dbReference>
<keyword evidence="4 12" id="KW-0235">DNA replication</keyword>
<evidence type="ECO:0000256" key="3">
    <source>
        <dbReference type="ARBA" id="ARBA00022454"/>
    </source>
</evidence>
<proteinExistence type="inferred from homology"/>
<dbReference type="InterPro" id="IPR036910">
    <property type="entry name" value="HMG_box_dom_sf"/>
</dbReference>
<dbReference type="Pfam" id="PF00505">
    <property type="entry name" value="HMG_box"/>
    <property type="match status" value="1"/>
</dbReference>
<dbReference type="CDD" id="cd13230">
    <property type="entry name" value="PH1_SSRP1-like"/>
    <property type="match status" value="1"/>
</dbReference>
<reference evidence="15" key="1">
    <citation type="submission" date="2023-07" db="EMBL/GenBank/DDBJ databases">
        <title>A chromosome-level genome assembly of Lolium multiflorum.</title>
        <authorList>
            <person name="Chen Y."/>
            <person name="Copetti D."/>
            <person name="Kolliker R."/>
            <person name="Studer B."/>
        </authorList>
    </citation>
    <scope>NUCLEOTIDE SEQUENCE</scope>
    <source>
        <strain evidence="15">02402/16</strain>
        <tissue evidence="15">Leaf</tissue>
    </source>
</reference>
<keyword evidence="3 12" id="KW-0158">Chromosome</keyword>
<evidence type="ECO:0000256" key="7">
    <source>
        <dbReference type="ARBA" id="ARBA00023125"/>
    </source>
</evidence>
<protein>
    <recommendedName>
        <fullName evidence="12">FACT complex subunit SSRP1</fullName>
    </recommendedName>
</protein>
<name>A0AAD8SRK3_LOLMU</name>
<dbReference type="InterPro" id="IPR009071">
    <property type="entry name" value="HMG_box_dom"/>
</dbReference>
<keyword evidence="9 12" id="KW-0234">DNA repair</keyword>
<dbReference type="Pfam" id="PF21103">
    <property type="entry name" value="PH1_SSRP1-like"/>
    <property type="match status" value="1"/>
</dbReference>
<evidence type="ECO:0000256" key="13">
    <source>
        <dbReference type="SAM" id="MobiDB-lite"/>
    </source>
</evidence>
<comment type="caution">
    <text evidence="15">The sequence shown here is derived from an EMBL/GenBank/DDBJ whole genome shotgun (WGS) entry which is preliminary data.</text>
</comment>
<dbReference type="InterPro" id="IPR011993">
    <property type="entry name" value="PH-like_dom_sf"/>
</dbReference>
<evidence type="ECO:0000256" key="6">
    <source>
        <dbReference type="ARBA" id="ARBA00023015"/>
    </source>
</evidence>
<dbReference type="InterPro" id="IPR048993">
    <property type="entry name" value="SSRP1-like_PH1"/>
</dbReference>
<keyword evidence="6 12" id="KW-0805">Transcription regulation</keyword>
<evidence type="ECO:0000256" key="9">
    <source>
        <dbReference type="ARBA" id="ARBA00023204"/>
    </source>
</evidence>
<comment type="similarity">
    <text evidence="1 12">Belongs to the SSRP1 family.</text>
</comment>
<evidence type="ECO:0000259" key="14">
    <source>
        <dbReference type="PROSITE" id="PS50118"/>
    </source>
</evidence>
<feature type="compositionally biased region" description="Polar residues" evidence="13">
    <location>
        <begin position="497"/>
        <end position="507"/>
    </location>
</feature>
<sequence>MADGRLFDNILLGGSTGTNPGQFEASSGGLTWTRQGGGETIRIDKADITSVKWTKVPRANELEVSTNDGLFYKFIGFPEQVLWEAILNGNDRLSCNEEAVVTFDGIAILTPRGRYGAELHLSFLRLQGEANDFKIQYSTIIRLFVLPKSNNPHTLVVVTLDPPICKGKTLYRHIVIQFETDTIVEKSMKLSRELLAQKYKGRLEESYQGLVHEVFVKALRGLSGARVTRPGSFRNSQGGYAVKSSLKAEGGLLYPLERGFFFLPKPPTLIIDEEIEFVEFEHHGTGGASMSSLYFDLIVKLKNDQVHLFRNIQRSEYHNLFNVIIAKNLKLMNLGDGQGTSGGVADILPETENAGGDLYMPRMKNQAGDEESDEEDEDSVLDKDDGGSPTDDSGGEESDASESGCQNEKSSKKEASSSKPPAKRKPKARDGEGSEKRKSKKKKDPKAPKRAVLPYKYFSMAARPGVEESYPDLPPTDISRKLGEMWQKMSSKEKQPYIQQSQVDRKG</sequence>
<comment type="function">
    <text evidence="12">Component of the FACT complex, a general chromatin factor that acts to reorganize nucleosomes. The FACT complex is involved in multiple processes that require DNA as a template such as mRNA elongation, DNA replication and DNA repair. During transcription elongation the FACT complex acts as a histone chaperone that both destabilizes and restores nucleosomal structure. It facilitates the passage of RNA polymerase II and transcription by promoting the dissociation of one histone H2A-H2B dimer from the nucleosome, then subsequently promotes the reestablishment of the nucleosome following the passage of RNA polymerase II.</text>
</comment>
<dbReference type="GO" id="GO:0048731">
    <property type="term" value="P:system development"/>
    <property type="evidence" value="ECO:0007669"/>
    <property type="project" value="UniProtKB-ARBA"/>
</dbReference>
<feature type="domain" description="HMG box" evidence="14">
    <location>
        <begin position="448"/>
        <end position="507"/>
    </location>
</feature>
<dbReference type="InterPro" id="IPR035417">
    <property type="entry name" value="SSRP1/POB3_N"/>
</dbReference>
<evidence type="ECO:0000256" key="5">
    <source>
        <dbReference type="ARBA" id="ARBA00022763"/>
    </source>
</evidence>
<dbReference type="PRINTS" id="PR00887">
    <property type="entry name" value="SSRCOGNITION"/>
</dbReference>
<dbReference type="Gene3D" id="2.30.29.30">
    <property type="entry name" value="Pleckstrin-homology domain (PH domain)/Phosphotyrosine-binding domain (PTB)"/>
    <property type="match status" value="2"/>
</dbReference>
<evidence type="ECO:0000313" key="16">
    <source>
        <dbReference type="Proteomes" id="UP001231189"/>
    </source>
</evidence>
<evidence type="ECO:0000256" key="12">
    <source>
        <dbReference type="RuleBase" id="RU364013"/>
    </source>
</evidence>
<dbReference type="PANTHER" id="PTHR45849">
    <property type="entry name" value="FACT COMPLEX SUBUNIT SSRP1"/>
    <property type="match status" value="1"/>
</dbReference>
<dbReference type="SMART" id="SM00398">
    <property type="entry name" value="HMG"/>
    <property type="match status" value="1"/>
</dbReference>
<feature type="region of interest" description="Disordered" evidence="13">
    <location>
        <begin position="343"/>
        <end position="454"/>
    </location>
</feature>
<feature type="region of interest" description="Disordered" evidence="13">
    <location>
        <begin position="487"/>
        <end position="507"/>
    </location>
</feature>
<keyword evidence="10 11" id="KW-0539">Nucleus</keyword>
<gene>
    <name evidence="15" type="ORF">QYE76_050803</name>
</gene>
<dbReference type="GO" id="GO:0006281">
    <property type="term" value="P:DNA repair"/>
    <property type="evidence" value="ECO:0007669"/>
    <property type="project" value="UniProtKB-KW"/>
</dbReference>
<dbReference type="Gene3D" id="1.10.30.10">
    <property type="entry name" value="High mobility group box domain"/>
    <property type="match status" value="1"/>
</dbReference>
<evidence type="ECO:0000313" key="15">
    <source>
        <dbReference type="EMBL" id="KAK1662644.1"/>
    </source>
</evidence>
<keyword evidence="7 11" id="KW-0238">DNA-binding</keyword>
<dbReference type="GO" id="GO:0031491">
    <property type="term" value="F:nucleosome binding"/>
    <property type="evidence" value="ECO:0007669"/>
    <property type="project" value="TreeGrafter"/>
</dbReference>
<dbReference type="PROSITE" id="PS50118">
    <property type="entry name" value="HMG_BOX_2"/>
    <property type="match status" value="1"/>
</dbReference>
<dbReference type="GO" id="GO:0006260">
    <property type="term" value="P:DNA replication"/>
    <property type="evidence" value="ECO:0007669"/>
    <property type="project" value="UniProtKB-KW"/>
</dbReference>
<dbReference type="Pfam" id="PF17292">
    <property type="entry name" value="POB3_N"/>
    <property type="match status" value="1"/>
</dbReference>
<feature type="DNA-binding region" description="HMG box" evidence="11">
    <location>
        <begin position="448"/>
        <end position="507"/>
    </location>
</feature>
<feature type="compositionally biased region" description="Acidic residues" evidence="13">
    <location>
        <begin position="368"/>
        <end position="379"/>
    </location>
</feature>
<dbReference type="PANTHER" id="PTHR45849:SF1">
    <property type="entry name" value="FACT COMPLEX SUBUNIT SSRP1"/>
    <property type="match status" value="1"/>
</dbReference>
<dbReference type="GO" id="GO:0003677">
    <property type="term" value="F:DNA binding"/>
    <property type="evidence" value="ECO:0007669"/>
    <property type="project" value="UniProtKB-UniRule"/>
</dbReference>
<dbReference type="InterPro" id="IPR013719">
    <property type="entry name" value="RTT106/SPT16-like_middle_dom"/>
</dbReference>
<keyword evidence="5 12" id="KW-0227">DNA damage</keyword>
<evidence type="ECO:0000256" key="2">
    <source>
        <dbReference type="ARBA" id="ARBA00011111"/>
    </source>
</evidence>
<dbReference type="SUPFAM" id="SSF50729">
    <property type="entry name" value="PH domain-like"/>
    <property type="match status" value="1"/>
</dbReference>
<comment type="subcellular location">
    <subcellularLocation>
        <location evidence="12">Nucleus</location>
    </subcellularLocation>
    <subcellularLocation>
        <location evidence="12">Chromosome</location>
    </subcellularLocation>
</comment>
<dbReference type="GO" id="GO:0035101">
    <property type="term" value="C:FACT complex"/>
    <property type="evidence" value="ECO:0007669"/>
    <property type="project" value="TreeGrafter"/>
</dbReference>
<evidence type="ECO:0000256" key="8">
    <source>
        <dbReference type="ARBA" id="ARBA00023163"/>
    </source>
</evidence>
<dbReference type="SUPFAM" id="SSF47095">
    <property type="entry name" value="HMG-box"/>
    <property type="match status" value="1"/>
</dbReference>
<dbReference type="GO" id="GO:0042393">
    <property type="term" value="F:histone binding"/>
    <property type="evidence" value="ECO:0007669"/>
    <property type="project" value="TreeGrafter"/>
</dbReference>
<comment type="subunit">
    <text evidence="2">Component of the FACT complex, a stable heterodimer of SPT16 and SSRP1.</text>
</comment>
<evidence type="ECO:0000256" key="4">
    <source>
        <dbReference type="ARBA" id="ARBA00022705"/>
    </source>
</evidence>